<evidence type="ECO:0000259" key="13">
    <source>
        <dbReference type="Pfam" id="PF08345"/>
    </source>
</evidence>
<dbReference type="PANTHER" id="PTHR30046:SF0">
    <property type="entry name" value="FLAGELLAR M-RING PROTEIN"/>
    <property type="match status" value="1"/>
</dbReference>
<evidence type="ECO:0000256" key="7">
    <source>
        <dbReference type="ARBA" id="ARBA00023136"/>
    </source>
</evidence>
<reference evidence="14" key="1">
    <citation type="submission" date="2020-10" db="EMBL/GenBank/DDBJ databases">
        <title>Genome sequence of the unusual species of purple photosynthetic bacteria, Phaeovibrio sulfidiphilus DSM 23193, type strain.</title>
        <authorList>
            <person name="Kyndt J.A."/>
            <person name="Meyer T.E."/>
        </authorList>
    </citation>
    <scope>NUCLEOTIDE SEQUENCE</scope>
    <source>
        <strain evidence="14">DSM 23193</strain>
    </source>
</reference>
<dbReference type="AlphaFoldDB" id="A0A8J6YN11"/>
<comment type="similarity">
    <text evidence="3 9">Belongs to the FliF family.</text>
</comment>
<dbReference type="InterPro" id="IPR043427">
    <property type="entry name" value="YscJ/FliF"/>
</dbReference>
<dbReference type="InterPro" id="IPR000067">
    <property type="entry name" value="FlgMring_FliF"/>
</dbReference>
<dbReference type="Pfam" id="PF08345">
    <property type="entry name" value="YscJ_FliF_C"/>
    <property type="match status" value="1"/>
</dbReference>
<keyword evidence="7 11" id="KW-0472">Membrane</keyword>
<dbReference type="Gene3D" id="3.30.300.30">
    <property type="match status" value="1"/>
</dbReference>
<evidence type="ECO:0000256" key="5">
    <source>
        <dbReference type="ARBA" id="ARBA00022692"/>
    </source>
</evidence>
<feature type="domain" description="Flagellar M-ring C-terminal" evidence="13">
    <location>
        <begin position="247"/>
        <end position="410"/>
    </location>
</feature>
<dbReference type="PRINTS" id="PR01009">
    <property type="entry name" value="FLGMRINGFLIF"/>
</dbReference>
<comment type="subcellular location">
    <subcellularLocation>
        <location evidence="1 9">Bacterial flagellum basal body</location>
    </subcellularLocation>
    <subcellularLocation>
        <location evidence="2">Cell membrane</location>
        <topology evidence="2">Multi-pass membrane protein</topology>
    </subcellularLocation>
</comment>
<dbReference type="InterPro" id="IPR013556">
    <property type="entry name" value="Flag_M-ring_C"/>
</dbReference>
<evidence type="ECO:0000256" key="9">
    <source>
        <dbReference type="PIRNR" id="PIRNR004862"/>
    </source>
</evidence>
<evidence type="ECO:0000256" key="2">
    <source>
        <dbReference type="ARBA" id="ARBA00004651"/>
    </source>
</evidence>
<dbReference type="InterPro" id="IPR045851">
    <property type="entry name" value="AMP-bd_C_sf"/>
</dbReference>
<keyword evidence="8 9" id="KW-0975">Bacterial flagellum</keyword>
<dbReference type="EMBL" id="JACZHT010000007">
    <property type="protein sequence ID" value="MBE1237768.1"/>
    <property type="molecule type" value="Genomic_DNA"/>
</dbReference>
<gene>
    <name evidence="14" type="primary">fliF</name>
    <name evidence="14" type="ORF">IHV25_08920</name>
</gene>
<feature type="region of interest" description="Disordered" evidence="10">
    <location>
        <begin position="310"/>
        <end position="335"/>
    </location>
</feature>
<feature type="compositionally biased region" description="Polar residues" evidence="10">
    <location>
        <begin position="314"/>
        <end position="323"/>
    </location>
</feature>
<keyword evidence="14" id="KW-0969">Cilium</keyword>
<keyword evidence="4" id="KW-1003">Cell membrane</keyword>
<dbReference type="PIRSF" id="PIRSF004862">
    <property type="entry name" value="FliF"/>
    <property type="match status" value="1"/>
</dbReference>
<dbReference type="NCBIfam" id="TIGR00206">
    <property type="entry name" value="fliF"/>
    <property type="match status" value="1"/>
</dbReference>
<accession>A0A8J6YN11</accession>
<organism evidence="14 15">
    <name type="scientific">Phaeovibrio sulfidiphilus</name>
    <dbReference type="NCBI Taxonomy" id="1220600"/>
    <lineage>
        <taxon>Bacteria</taxon>
        <taxon>Pseudomonadati</taxon>
        <taxon>Pseudomonadota</taxon>
        <taxon>Alphaproteobacteria</taxon>
        <taxon>Rhodospirillales</taxon>
        <taxon>Rhodospirillaceae</taxon>
        <taxon>Phaeovibrio</taxon>
    </lineage>
</organism>
<evidence type="ECO:0000313" key="14">
    <source>
        <dbReference type="EMBL" id="MBE1237768.1"/>
    </source>
</evidence>
<dbReference type="GO" id="GO:0003774">
    <property type="term" value="F:cytoskeletal motor activity"/>
    <property type="evidence" value="ECO:0007669"/>
    <property type="project" value="InterPro"/>
</dbReference>
<dbReference type="Pfam" id="PF01514">
    <property type="entry name" value="YscJ_FliF"/>
    <property type="match status" value="1"/>
</dbReference>
<evidence type="ECO:0000256" key="6">
    <source>
        <dbReference type="ARBA" id="ARBA00022989"/>
    </source>
</evidence>
<proteinExistence type="inferred from homology"/>
<dbReference type="RefSeq" id="WP_192534782.1">
    <property type="nucleotide sequence ID" value="NZ_JACZHT010000007.1"/>
</dbReference>
<dbReference type="GO" id="GO:0009431">
    <property type="term" value="C:bacterial-type flagellum basal body, MS ring"/>
    <property type="evidence" value="ECO:0007669"/>
    <property type="project" value="InterPro"/>
</dbReference>
<dbReference type="InterPro" id="IPR006182">
    <property type="entry name" value="FliF_N_dom"/>
</dbReference>
<name>A0A8J6YN11_9PROT</name>
<comment type="function">
    <text evidence="9">The M ring may be actively involved in energy transduction.</text>
</comment>
<feature type="domain" description="Flagellar M-ring N-terminal" evidence="12">
    <location>
        <begin position="39"/>
        <end position="214"/>
    </location>
</feature>
<keyword evidence="14" id="KW-0282">Flagellum</keyword>
<evidence type="ECO:0000256" key="10">
    <source>
        <dbReference type="SAM" id="MobiDB-lite"/>
    </source>
</evidence>
<evidence type="ECO:0000313" key="15">
    <source>
        <dbReference type="Proteomes" id="UP000631034"/>
    </source>
</evidence>
<feature type="transmembrane region" description="Helical" evidence="11">
    <location>
        <begin position="439"/>
        <end position="458"/>
    </location>
</feature>
<evidence type="ECO:0000256" key="8">
    <source>
        <dbReference type="ARBA" id="ARBA00023143"/>
    </source>
</evidence>
<protein>
    <recommendedName>
        <fullName evidence="9">Flagellar M-ring protein</fullName>
    </recommendedName>
</protein>
<dbReference type="Proteomes" id="UP000631034">
    <property type="component" value="Unassembled WGS sequence"/>
</dbReference>
<keyword evidence="15" id="KW-1185">Reference proteome</keyword>
<evidence type="ECO:0000256" key="4">
    <source>
        <dbReference type="ARBA" id="ARBA00022475"/>
    </source>
</evidence>
<dbReference type="GO" id="GO:0071973">
    <property type="term" value="P:bacterial-type flagellum-dependent cell motility"/>
    <property type="evidence" value="ECO:0007669"/>
    <property type="project" value="InterPro"/>
</dbReference>
<keyword evidence="6 11" id="KW-1133">Transmembrane helix</keyword>
<evidence type="ECO:0000256" key="11">
    <source>
        <dbReference type="SAM" id="Phobius"/>
    </source>
</evidence>
<comment type="caution">
    <text evidence="14">The sequence shown here is derived from an EMBL/GenBank/DDBJ whole genome shotgun (WGS) entry which is preliminary data.</text>
</comment>
<evidence type="ECO:0000256" key="3">
    <source>
        <dbReference type="ARBA" id="ARBA00007971"/>
    </source>
</evidence>
<feature type="transmembrane region" description="Helical" evidence="11">
    <location>
        <begin position="12"/>
        <end position="34"/>
    </location>
</feature>
<dbReference type="PANTHER" id="PTHR30046">
    <property type="entry name" value="FLAGELLAR M-RING PROTEIN"/>
    <property type="match status" value="1"/>
</dbReference>
<keyword evidence="14" id="KW-0966">Cell projection</keyword>
<evidence type="ECO:0000259" key="12">
    <source>
        <dbReference type="Pfam" id="PF01514"/>
    </source>
</evidence>
<dbReference type="GO" id="GO:0005886">
    <property type="term" value="C:plasma membrane"/>
    <property type="evidence" value="ECO:0007669"/>
    <property type="project" value="UniProtKB-SubCell"/>
</dbReference>
<keyword evidence="5 11" id="KW-0812">Transmembrane</keyword>
<evidence type="ECO:0000256" key="1">
    <source>
        <dbReference type="ARBA" id="ARBA00004117"/>
    </source>
</evidence>
<sequence length="548" mass="59595">MNNFLQMLRNLGMARLAIVAGVGLGVLVFIIYFATRMSSGSMDLLYGDLSQTDAASIVQQLKEENVLYRVEDKNGFVSIYTPSDRTADLRLMIAGGGLVSGSAGGYSILDNQSPLGTTDLVQRLNVVRVLEGELVRSIKTIKGVEDARVHLVQQDRAPFMRRTAEPSASVVVRMRGARLQPGQVVAIQNLVASSVLGLKPSSVTVVDDRGTLLTRSMDDTGLAIAETQNDLRKAEEARLADSIERLLANTVGPGKVRAEVSVEMDFNRVQTSRRVFDPDGAVLRSSTSIVTQSQTNETQQNVTVQQNLPEGQMDQASGPSARSQENHNETTENYDITETAINELKEAGVIRRLSVAVMVDGITTVPEGGGEPVWTERSPEEMEKIRALVRSAMGYDASRRDTVEVVNMRFVDLESEFDSAAEWSFLGFSKPEVMKLAEGFGVALVAILVILLVVRPLIQRAFESLPQSSAGILTPDMQQAPQLTGPGGPIPMGALGSPDDIDEAEELIDIDKVEGRVKASSIRKIGEIVDKHPEEALSIVRNWLYEEG</sequence>